<gene>
    <name evidence="2" type="ORF">APUU_31567A</name>
</gene>
<dbReference type="AlphaFoldDB" id="A0A7R7XLE1"/>
<feature type="region of interest" description="Disordered" evidence="1">
    <location>
        <begin position="1"/>
        <end position="179"/>
    </location>
</feature>
<feature type="compositionally biased region" description="Polar residues" evidence="1">
    <location>
        <begin position="72"/>
        <end position="85"/>
    </location>
</feature>
<evidence type="ECO:0000256" key="1">
    <source>
        <dbReference type="SAM" id="MobiDB-lite"/>
    </source>
</evidence>
<organism evidence="2 3">
    <name type="scientific">Aspergillus puulaauensis</name>
    <dbReference type="NCBI Taxonomy" id="1220207"/>
    <lineage>
        <taxon>Eukaryota</taxon>
        <taxon>Fungi</taxon>
        <taxon>Dikarya</taxon>
        <taxon>Ascomycota</taxon>
        <taxon>Pezizomycotina</taxon>
        <taxon>Eurotiomycetes</taxon>
        <taxon>Eurotiomycetidae</taxon>
        <taxon>Eurotiales</taxon>
        <taxon>Aspergillaceae</taxon>
        <taxon>Aspergillus</taxon>
    </lineage>
</organism>
<sequence>MKSERKSSPVESSFPTVPNPFYEIDKAYEERRQRARARTERDRSFDNTSSRESSLKAVKVEVPASPKRTDKTQASSDSKQETSLLSVIPDSIRPEARDPSPPASQMLDFVDLTQSSPPVSPGGSDEDFAKTHRLPRGSGWVRKNNPSTRRQTRQSSQSSRGIRTLEGVSISPPRRRSGT</sequence>
<proteinExistence type="predicted"/>
<evidence type="ECO:0000313" key="3">
    <source>
        <dbReference type="Proteomes" id="UP000654913"/>
    </source>
</evidence>
<dbReference type="RefSeq" id="XP_041555536.1">
    <property type="nucleotide sequence ID" value="XM_041702786.1"/>
</dbReference>
<dbReference type="KEGG" id="apuu:APUU_31567A"/>
<evidence type="ECO:0000313" key="2">
    <source>
        <dbReference type="EMBL" id="BCS23342.1"/>
    </source>
</evidence>
<feature type="compositionally biased region" description="Basic and acidic residues" evidence="1">
    <location>
        <begin position="23"/>
        <end position="45"/>
    </location>
</feature>
<name>A0A7R7XLE1_9EURO</name>
<reference evidence="2" key="1">
    <citation type="submission" date="2021-01" db="EMBL/GenBank/DDBJ databases">
        <authorList>
            <consortium name="Aspergillus puulaauensis MK2 genome sequencing consortium"/>
            <person name="Kazuki M."/>
            <person name="Futagami T."/>
        </authorList>
    </citation>
    <scope>NUCLEOTIDE SEQUENCE</scope>
    <source>
        <strain evidence="2">MK2</strain>
    </source>
</reference>
<accession>A0A7R7XLE1</accession>
<feature type="compositionally biased region" description="Low complexity" evidence="1">
    <location>
        <begin position="147"/>
        <end position="164"/>
    </location>
</feature>
<protein>
    <submittedName>
        <fullName evidence="2">Uncharacterized protein</fullName>
    </submittedName>
</protein>
<dbReference type="Proteomes" id="UP000654913">
    <property type="component" value="Chromosome 3"/>
</dbReference>
<dbReference type="OrthoDB" id="10576451at2759"/>
<keyword evidence="3" id="KW-1185">Reference proteome</keyword>
<dbReference type="EMBL" id="AP024445">
    <property type="protein sequence ID" value="BCS23342.1"/>
    <property type="molecule type" value="Genomic_DNA"/>
</dbReference>
<reference evidence="2" key="2">
    <citation type="submission" date="2021-02" db="EMBL/GenBank/DDBJ databases">
        <title>Aspergillus puulaauensis MK2 genome sequence.</title>
        <authorList>
            <person name="Futagami T."/>
            <person name="Mori K."/>
            <person name="Kadooka C."/>
            <person name="Tanaka T."/>
        </authorList>
    </citation>
    <scope>NUCLEOTIDE SEQUENCE</scope>
    <source>
        <strain evidence="2">MK2</strain>
    </source>
</reference>
<dbReference type="GeneID" id="64973347"/>